<dbReference type="InterPro" id="IPR058924">
    <property type="entry name" value="AGPR_dimerisation_dom"/>
</dbReference>
<evidence type="ECO:0000259" key="7">
    <source>
        <dbReference type="SMART" id="SM00859"/>
    </source>
</evidence>
<feature type="active site" evidence="5 6">
    <location>
        <position position="134"/>
    </location>
</feature>
<dbReference type="Pfam" id="PF01118">
    <property type="entry name" value="Semialdhyde_dh"/>
    <property type="match status" value="1"/>
</dbReference>
<dbReference type="PANTHER" id="PTHR32338">
    <property type="entry name" value="N-ACETYL-GAMMA-GLUTAMYL-PHOSPHATE REDUCTASE, CHLOROPLASTIC-RELATED-RELATED"/>
    <property type="match status" value="1"/>
</dbReference>
<dbReference type="PANTHER" id="PTHR32338:SF10">
    <property type="entry name" value="N-ACETYL-GAMMA-GLUTAMYL-PHOSPHATE REDUCTASE, CHLOROPLASTIC-RELATED"/>
    <property type="match status" value="1"/>
</dbReference>
<organism evidence="8 9">
    <name type="scientific">Kangiella aquimarina</name>
    <dbReference type="NCBI Taxonomy" id="261965"/>
    <lineage>
        <taxon>Bacteria</taxon>
        <taxon>Pseudomonadati</taxon>
        <taxon>Pseudomonadota</taxon>
        <taxon>Gammaproteobacteria</taxon>
        <taxon>Kangiellales</taxon>
        <taxon>Kangiellaceae</taxon>
        <taxon>Kangiella</taxon>
    </lineage>
</organism>
<dbReference type="RefSeq" id="WP_018625214.1">
    <property type="nucleotide sequence ID" value="NZ_CP140158.1"/>
</dbReference>
<dbReference type="InterPro" id="IPR050085">
    <property type="entry name" value="AGPR"/>
</dbReference>
<dbReference type="EC" id="1.2.1.38" evidence="5"/>
<dbReference type="EMBL" id="CP140158">
    <property type="protein sequence ID" value="WQG85162.1"/>
    <property type="molecule type" value="Genomic_DNA"/>
</dbReference>
<dbReference type="InterPro" id="IPR000706">
    <property type="entry name" value="AGPR_type-1"/>
</dbReference>
<dbReference type="GO" id="GO:0003942">
    <property type="term" value="F:N-acetyl-gamma-glutamyl-phosphate reductase activity"/>
    <property type="evidence" value="ECO:0007669"/>
    <property type="project" value="UniProtKB-EC"/>
</dbReference>
<keyword evidence="1 5" id="KW-0055">Arginine biosynthesis</keyword>
<dbReference type="InterPro" id="IPR023013">
    <property type="entry name" value="AGPR_AS"/>
</dbReference>
<dbReference type="CDD" id="cd24149">
    <property type="entry name" value="AGPR_N_ARG5_6_like"/>
    <property type="match status" value="1"/>
</dbReference>
<dbReference type="HAMAP" id="MF_00150">
    <property type="entry name" value="ArgC_type1"/>
    <property type="match status" value="1"/>
</dbReference>
<sequence>MSTVKKTSISVAIVGARGYVGDELIKLLNQHPVFELELAVSRSKQGQLIDGYSKKELYYQDATPEQVGEGEYDLIFLALPNGLAQPYVNEIDKTSSLSVIVDLSADYRFDKNWHYSLPELNQVTAQTRISNPGCYATAMQLSLAPLTPVLDGAVHCFGVSGYSGAGTNPSDKNNPVLLDNNLIPYQLSEHLHEKEVSLHLSTEVKFTPHVASFFRGISMTTHISLQQTMSLNLVIDLFQKFYQKHPLIEVRETIPLVKDIQGKVGAIIGGFKLDRSGKHLVLCCVIDNLLKGAAVQALQNANRAFNLNSLEAINYD</sequence>
<evidence type="ECO:0000313" key="8">
    <source>
        <dbReference type="EMBL" id="WQG85162.1"/>
    </source>
</evidence>
<proteinExistence type="inferred from homology"/>
<gene>
    <name evidence="5 8" type="primary">argC</name>
    <name evidence="8" type="ORF">SR900_11890</name>
</gene>
<dbReference type="SMART" id="SM00859">
    <property type="entry name" value="Semialdhyde_dh"/>
    <property type="match status" value="1"/>
</dbReference>
<comment type="similarity">
    <text evidence="5">Belongs to the NAGSA dehydrogenase family. Type 1 subfamily.</text>
</comment>
<comment type="function">
    <text evidence="5">Catalyzes the NADPH-dependent reduction of N-acetyl-5-glutamyl phosphate to yield N-acetyl-L-glutamate 5-semialdehyde.</text>
</comment>
<dbReference type="PROSITE" id="PS01224">
    <property type="entry name" value="ARGC"/>
    <property type="match status" value="1"/>
</dbReference>
<keyword evidence="3 5" id="KW-0521">NADP</keyword>
<evidence type="ECO:0000256" key="6">
    <source>
        <dbReference type="PROSITE-ProRule" id="PRU10010"/>
    </source>
</evidence>
<keyword evidence="5" id="KW-0963">Cytoplasm</keyword>
<keyword evidence="2 5" id="KW-0028">Amino-acid biosynthesis</keyword>
<dbReference type="Gene3D" id="3.40.50.720">
    <property type="entry name" value="NAD(P)-binding Rossmann-like Domain"/>
    <property type="match status" value="1"/>
</dbReference>
<keyword evidence="4 5" id="KW-0560">Oxidoreductase</keyword>
<dbReference type="CDD" id="cd23936">
    <property type="entry name" value="AGPR_C_ARG5_6_like"/>
    <property type="match status" value="1"/>
</dbReference>
<comment type="subcellular location">
    <subcellularLocation>
        <location evidence="5">Cytoplasm</location>
    </subcellularLocation>
</comment>
<dbReference type="NCBIfam" id="TIGR01850">
    <property type="entry name" value="argC"/>
    <property type="match status" value="1"/>
</dbReference>
<evidence type="ECO:0000256" key="1">
    <source>
        <dbReference type="ARBA" id="ARBA00022571"/>
    </source>
</evidence>
<evidence type="ECO:0000313" key="9">
    <source>
        <dbReference type="Proteomes" id="UP001324185"/>
    </source>
</evidence>
<dbReference type="InterPro" id="IPR000534">
    <property type="entry name" value="Semialdehyde_DH_NAD-bd"/>
</dbReference>
<evidence type="ECO:0000256" key="2">
    <source>
        <dbReference type="ARBA" id="ARBA00022605"/>
    </source>
</evidence>
<dbReference type="SUPFAM" id="SSF51735">
    <property type="entry name" value="NAD(P)-binding Rossmann-fold domains"/>
    <property type="match status" value="1"/>
</dbReference>
<name>A0ABZ0X3I3_9GAMM</name>
<dbReference type="Pfam" id="PF22698">
    <property type="entry name" value="Semialdhyde_dhC_1"/>
    <property type="match status" value="1"/>
</dbReference>
<evidence type="ECO:0000256" key="4">
    <source>
        <dbReference type="ARBA" id="ARBA00023002"/>
    </source>
</evidence>
<feature type="domain" description="Semialdehyde dehydrogenase NAD-binding" evidence="7">
    <location>
        <begin position="10"/>
        <end position="128"/>
    </location>
</feature>
<evidence type="ECO:0000256" key="5">
    <source>
        <dbReference type="HAMAP-Rule" id="MF_00150"/>
    </source>
</evidence>
<dbReference type="InterPro" id="IPR036291">
    <property type="entry name" value="NAD(P)-bd_dom_sf"/>
</dbReference>
<dbReference type="SUPFAM" id="SSF55347">
    <property type="entry name" value="Glyceraldehyde-3-phosphate dehydrogenase-like, C-terminal domain"/>
    <property type="match status" value="1"/>
</dbReference>
<comment type="pathway">
    <text evidence="5">Amino-acid biosynthesis; L-arginine biosynthesis; N(2)-acetyl-L-ornithine from L-glutamate: step 3/4.</text>
</comment>
<protein>
    <recommendedName>
        <fullName evidence="5">N-acetyl-gamma-glutamyl-phosphate reductase</fullName>
        <shortName evidence="5">AGPR</shortName>
        <ecNumber evidence="5">1.2.1.38</ecNumber>
    </recommendedName>
    <alternativeName>
        <fullName evidence="5">N-acetyl-glutamate semialdehyde dehydrogenase</fullName>
        <shortName evidence="5">NAGSA dehydrogenase</shortName>
    </alternativeName>
</protein>
<reference evidence="8 9" key="1">
    <citation type="submission" date="2023-11" db="EMBL/GenBank/DDBJ databases">
        <title>MicrobeMod: A computational toolkit for identifying prokaryotic methylation and restriction-modification with nanopore sequencing.</title>
        <authorList>
            <person name="Crits-Christoph A."/>
            <person name="Kang S.C."/>
            <person name="Lee H."/>
            <person name="Ostrov N."/>
        </authorList>
    </citation>
    <scope>NUCLEOTIDE SEQUENCE [LARGE SCALE GENOMIC DNA]</scope>
    <source>
        <strain evidence="8 9">DSMZ 16071</strain>
    </source>
</reference>
<comment type="catalytic activity">
    <reaction evidence="5">
        <text>N-acetyl-L-glutamate 5-semialdehyde + phosphate + NADP(+) = N-acetyl-L-glutamyl 5-phosphate + NADPH + H(+)</text>
        <dbReference type="Rhea" id="RHEA:21588"/>
        <dbReference type="ChEBI" id="CHEBI:15378"/>
        <dbReference type="ChEBI" id="CHEBI:29123"/>
        <dbReference type="ChEBI" id="CHEBI:43474"/>
        <dbReference type="ChEBI" id="CHEBI:57783"/>
        <dbReference type="ChEBI" id="CHEBI:57936"/>
        <dbReference type="ChEBI" id="CHEBI:58349"/>
        <dbReference type="EC" id="1.2.1.38"/>
    </reaction>
</comment>
<dbReference type="Proteomes" id="UP001324185">
    <property type="component" value="Chromosome"/>
</dbReference>
<keyword evidence="9" id="KW-1185">Reference proteome</keyword>
<evidence type="ECO:0000256" key="3">
    <source>
        <dbReference type="ARBA" id="ARBA00022857"/>
    </source>
</evidence>
<accession>A0ABZ0X3I3</accession>
<dbReference type="Gene3D" id="3.30.360.10">
    <property type="entry name" value="Dihydrodipicolinate Reductase, domain 2"/>
    <property type="match status" value="1"/>
</dbReference>